<keyword evidence="4" id="KW-0548">Nucleotidyltransferase</keyword>
<evidence type="ECO:0000313" key="19">
    <source>
        <dbReference type="EMBL" id="KAI6650440.1"/>
    </source>
</evidence>
<dbReference type="FunFam" id="1.20.142.10:FF:000001">
    <property type="entry name" value="Poly [ADP-ribose] polymerase"/>
    <property type="match status" value="1"/>
</dbReference>
<dbReference type="GO" id="GO:0016779">
    <property type="term" value="F:nucleotidyltransferase activity"/>
    <property type="evidence" value="ECO:0007669"/>
    <property type="project" value="UniProtKB-KW"/>
</dbReference>
<evidence type="ECO:0000259" key="18">
    <source>
        <dbReference type="PROSITE" id="PS51977"/>
    </source>
</evidence>
<feature type="region of interest" description="Disordered" evidence="14">
    <location>
        <begin position="63"/>
        <end position="117"/>
    </location>
</feature>
<dbReference type="PROSITE" id="PS51977">
    <property type="entry name" value="WGR"/>
    <property type="match status" value="1"/>
</dbReference>
<dbReference type="PROSITE" id="PS50800">
    <property type="entry name" value="SAP"/>
    <property type="match status" value="1"/>
</dbReference>
<keyword evidence="8" id="KW-0862">Zinc</keyword>
<comment type="similarity">
    <text evidence="12">Belongs to the ARTD/PARP family.</text>
</comment>
<dbReference type="GO" id="GO:0008270">
    <property type="term" value="F:zinc ion binding"/>
    <property type="evidence" value="ECO:0007669"/>
    <property type="project" value="UniProtKB-KW"/>
</dbReference>
<evidence type="ECO:0000256" key="11">
    <source>
        <dbReference type="ARBA" id="ARBA00023242"/>
    </source>
</evidence>
<keyword evidence="9 13" id="KW-0520">NAD</keyword>
<evidence type="ECO:0000256" key="4">
    <source>
        <dbReference type="ARBA" id="ARBA00022695"/>
    </source>
</evidence>
<keyword evidence="11" id="KW-0539">Nucleus</keyword>
<dbReference type="InterPro" id="IPR036361">
    <property type="entry name" value="SAP_dom_sf"/>
</dbReference>
<evidence type="ECO:0000256" key="10">
    <source>
        <dbReference type="ARBA" id="ARBA00023125"/>
    </source>
</evidence>
<keyword evidence="3 13" id="KW-0808">Transferase</keyword>
<organism evidence="19 20">
    <name type="scientific">Oopsacas minuta</name>
    <dbReference type="NCBI Taxonomy" id="111878"/>
    <lineage>
        <taxon>Eukaryota</taxon>
        <taxon>Metazoa</taxon>
        <taxon>Porifera</taxon>
        <taxon>Hexactinellida</taxon>
        <taxon>Hexasterophora</taxon>
        <taxon>Lyssacinosida</taxon>
        <taxon>Leucopsacidae</taxon>
        <taxon>Oopsacas</taxon>
    </lineage>
</organism>
<evidence type="ECO:0000256" key="9">
    <source>
        <dbReference type="ARBA" id="ARBA00023027"/>
    </source>
</evidence>
<feature type="compositionally biased region" description="Basic residues" evidence="14">
    <location>
        <begin position="104"/>
        <end position="116"/>
    </location>
</feature>
<dbReference type="SMART" id="SM00773">
    <property type="entry name" value="WGR"/>
    <property type="match status" value="1"/>
</dbReference>
<dbReference type="Gene3D" id="3.90.228.10">
    <property type="match status" value="1"/>
</dbReference>
<feature type="compositionally biased region" description="Low complexity" evidence="14">
    <location>
        <begin position="9"/>
        <end position="23"/>
    </location>
</feature>
<dbReference type="InterPro" id="IPR036930">
    <property type="entry name" value="WGR_dom_sf"/>
</dbReference>
<dbReference type="EC" id="2.4.2.-" evidence="13"/>
<keyword evidence="2 13" id="KW-0328">Glycosyltransferase</keyword>
<comment type="subcellular location">
    <subcellularLocation>
        <location evidence="1">Nucleus</location>
    </subcellularLocation>
</comment>
<feature type="domain" description="PARP alpha-helical" evidence="17">
    <location>
        <begin position="245"/>
        <end position="361"/>
    </location>
</feature>
<dbReference type="CDD" id="cd08002">
    <property type="entry name" value="WGR_PARP3_like"/>
    <property type="match status" value="1"/>
</dbReference>
<dbReference type="Gene3D" id="2.20.140.10">
    <property type="entry name" value="WGR domain"/>
    <property type="match status" value="1"/>
</dbReference>
<dbReference type="Pfam" id="PF02877">
    <property type="entry name" value="PARP_reg"/>
    <property type="match status" value="1"/>
</dbReference>
<dbReference type="GO" id="GO:0006302">
    <property type="term" value="P:double-strand break repair"/>
    <property type="evidence" value="ECO:0007669"/>
    <property type="project" value="TreeGrafter"/>
</dbReference>
<evidence type="ECO:0000256" key="14">
    <source>
        <dbReference type="SAM" id="MobiDB-lite"/>
    </source>
</evidence>
<dbReference type="InterPro" id="IPR050800">
    <property type="entry name" value="ARTD/PARP"/>
</dbReference>
<evidence type="ECO:0000256" key="7">
    <source>
        <dbReference type="ARBA" id="ARBA00022771"/>
    </source>
</evidence>
<dbReference type="InterPro" id="IPR004102">
    <property type="entry name" value="Poly(ADP-ribose)pol_reg_dom"/>
</dbReference>
<protein>
    <recommendedName>
        <fullName evidence="13">Poly [ADP-ribose] polymerase</fullName>
        <shortName evidence="13">PARP</shortName>
        <ecNumber evidence="13">2.4.2.-</ecNumber>
    </recommendedName>
</protein>
<evidence type="ECO:0000256" key="2">
    <source>
        <dbReference type="ARBA" id="ARBA00022676"/>
    </source>
</evidence>
<dbReference type="AlphaFoldDB" id="A0AAV7JPV1"/>
<evidence type="ECO:0000256" key="5">
    <source>
        <dbReference type="ARBA" id="ARBA00022723"/>
    </source>
</evidence>
<dbReference type="SUPFAM" id="SSF142921">
    <property type="entry name" value="WGR domain-like"/>
    <property type="match status" value="1"/>
</dbReference>
<dbReference type="GO" id="GO:0005730">
    <property type="term" value="C:nucleolus"/>
    <property type="evidence" value="ECO:0007669"/>
    <property type="project" value="TreeGrafter"/>
</dbReference>
<dbReference type="Gene3D" id="1.10.720.30">
    <property type="entry name" value="SAP domain"/>
    <property type="match status" value="1"/>
</dbReference>
<evidence type="ECO:0000256" key="1">
    <source>
        <dbReference type="ARBA" id="ARBA00004123"/>
    </source>
</evidence>
<evidence type="ECO:0000256" key="8">
    <source>
        <dbReference type="ARBA" id="ARBA00022833"/>
    </source>
</evidence>
<dbReference type="Gene3D" id="1.20.142.10">
    <property type="entry name" value="Poly(ADP-ribose) polymerase, regulatory domain"/>
    <property type="match status" value="1"/>
</dbReference>
<keyword evidence="7" id="KW-0863">Zinc-finger</keyword>
<dbReference type="GO" id="GO:1990404">
    <property type="term" value="F:NAD+-protein mono-ADP-ribosyltransferase activity"/>
    <property type="evidence" value="ECO:0007669"/>
    <property type="project" value="TreeGrafter"/>
</dbReference>
<evidence type="ECO:0000259" key="15">
    <source>
        <dbReference type="PROSITE" id="PS50800"/>
    </source>
</evidence>
<dbReference type="EMBL" id="JAKMXF010000311">
    <property type="protein sequence ID" value="KAI6650440.1"/>
    <property type="molecule type" value="Genomic_DNA"/>
</dbReference>
<dbReference type="SUPFAM" id="SSF47587">
    <property type="entry name" value="Domain of poly(ADP-ribose) polymerase"/>
    <property type="match status" value="1"/>
</dbReference>
<accession>A0AAV7JPV1</accession>
<proteinExistence type="inferred from homology"/>
<dbReference type="GO" id="GO:0003950">
    <property type="term" value="F:NAD+ poly-ADP-ribosyltransferase activity"/>
    <property type="evidence" value="ECO:0007669"/>
    <property type="project" value="UniProtKB-UniRule"/>
</dbReference>
<dbReference type="PANTHER" id="PTHR10459">
    <property type="entry name" value="DNA LIGASE"/>
    <property type="match status" value="1"/>
</dbReference>
<evidence type="ECO:0000313" key="20">
    <source>
        <dbReference type="Proteomes" id="UP001165289"/>
    </source>
</evidence>
<dbReference type="Proteomes" id="UP001165289">
    <property type="component" value="Unassembled WGS sequence"/>
</dbReference>
<dbReference type="FunFam" id="2.20.140.10:FF:000001">
    <property type="entry name" value="Poly [ADP-ribose] polymerase"/>
    <property type="match status" value="1"/>
</dbReference>
<keyword evidence="5" id="KW-0479">Metal-binding</keyword>
<dbReference type="PROSITE" id="PS51060">
    <property type="entry name" value="PARP_ALPHA_HD"/>
    <property type="match status" value="1"/>
</dbReference>
<evidence type="ECO:0000256" key="6">
    <source>
        <dbReference type="ARBA" id="ARBA00022737"/>
    </source>
</evidence>
<dbReference type="GO" id="GO:0035861">
    <property type="term" value="C:site of double-strand break"/>
    <property type="evidence" value="ECO:0007669"/>
    <property type="project" value="TreeGrafter"/>
</dbReference>
<dbReference type="SMART" id="SM00513">
    <property type="entry name" value="SAP"/>
    <property type="match status" value="1"/>
</dbReference>
<evidence type="ECO:0000256" key="13">
    <source>
        <dbReference type="RuleBase" id="RU362114"/>
    </source>
</evidence>
<dbReference type="Pfam" id="PF02037">
    <property type="entry name" value="SAP"/>
    <property type="match status" value="1"/>
</dbReference>
<dbReference type="CDD" id="cd01437">
    <property type="entry name" value="parp_like"/>
    <property type="match status" value="1"/>
</dbReference>
<feature type="region of interest" description="Disordered" evidence="14">
    <location>
        <begin position="1"/>
        <end position="25"/>
    </location>
</feature>
<keyword evidence="20" id="KW-1185">Reference proteome</keyword>
<dbReference type="InterPro" id="IPR003034">
    <property type="entry name" value="SAP_dom"/>
</dbReference>
<keyword evidence="10" id="KW-0238">DNA-binding</keyword>
<sequence>MRATRKTAKTSSATKSVKGTTAAKEVEQIKPSQLTVAKLREALEEKGLDTAGKKAELVARLAEALDLDDNEPTAPKSKKAKKEPEQSEFQKAKELLQEQDNTKKIKKSSSSKRKVDKKVPFSSNYQVVEDFDCMLNQTNVGHNNNKFYVIQLLQAGLDYHVWNRWGRVGEDGQSAMKGPFPLQDAAEKEFAKKFKDKTKNDWDHRNDFVPAAGKYTLLEMADSEDDEIAMEIDAKPDSKPKKIKSCTLDKTTQELIKLIFDNDMFNNAMKSFDIDVKKMPLGKISKGQIAKGFEALEEIEKELNAKRSSKLADLTSDFYTVIPHDFGRQRPPTINNAEALQKKKDMLMVLGDIELALSMQKDKDKGNEKLEEVPHPYDVNYKLLNTDLELIDPATPLYKILETYTNNTKSTSAGFWGSGRGPVIKNIWSVNRHSASDRYKQHDKLANRKLLWHGTNVAVVAAILQGGLRIMPHSGGRVGKGIYFASEQLKSAGYVRPSSDGIGIMFLNEVALGNENTITIDNSSLVKAPSGYDSVVARGRTEPDGKHDTNITLDGHEVTVPQGKAINQGKYSGSNFYQSEYLIYKESQNRIRYLLTFKF</sequence>
<dbReference type="GO" id="GO:0070212">
    <property type="term" value="P:protein poly-ADP-ribosylation"/>
    <property type="evidence" value="ECO:0007669"/>
    <property type="project" value="TreeGrafter"/>
</dbReference>
<dbReference type="GO" id="GO:0003677">
    <property type="term" value="F:DNA binding"/>
    <property type="evidence" value="ECO:0007669"/>
    <property type="project" value="UniProtKB-KW"/>
</dbReference>
<feature type="domain" description="PARP catalytic" evidence="16">
    <location>
        <begin position="375"/>
        <end position="599"/>
    </location>
</feature>
<dbReference type="InterPro" id="IPR036616">
    <property type="entry name" value="Poly(ADP-ribose)pol_reg_dom_sf"/>
</dbReference>
<dbReference type="InterPro" id="IPR012317">
    <property type="entry name" value="Poly(ADP-ribose)pol_cat_dom"/>
</dbReference>
<dbReference type="InterPro" id="IPR008893">
    <property type="entry name" value="WGR_domain"/>
</dbReference>
<reference evidence="19 20" key="1">
    <citation type="journal article" date="2023" name="BMC Biol.">
        <title>The compact genome of the sponge Oopsacas minuta (Hexactinellida) is lacking key metazoan core genes.</title>
        <authorList>
            <person name="Santini S."/>
            <person name="Schenkelaars Q."/>
            <person name="Jourda C."/>
            <person name="Duchesne M."/>
            <person name="Belahbib H."/>
            <person name="Rocher C."/>
            <person name="Selva M."/>
            <person name="Riesgo A."/>
            <person name="Vervoort M."/>
            <person name="Leys S.P."/>
            <person name="Kodjabachian L."/>
            <person name="Le Bivic A."/>
            <person name="Borchiellini C."/>
            <person name="Claverie J.M."/>
            <person name="Renard E."/>
        </authorList>
    </citation>
    <scope>NUCLEOTIDE SEQUENCE [LARGE SCALE GENOMIC DNA]</scope>
    <source>
        <strain evidence="19">SPO-2</strain>
    </source>
</reference>
<dbReference type="PROSITE" id="PS51059">
    <property type="entry name" value="PARP_CATALYTIC"/>
    <property type="match status" value="1"/>
</dbReference>
<feature type="domain" description="SAP" evidence="15">
    <location>
        <begin position="31"/>
        <end position="65"/>
    </location>
</feature>
<dbReference type="SUPFAM" id="SSF56399">
    <property type="entry name" value="ADP-ribosylation"/>
    <property type="match status" value="1"/>
</dbReference>
<gene>
    <name evidence="19" type="ORF">LOD99_5877</name>
</gene>
<feature type="domain" description="WGR" evidence="18">
    <location>
        <begin position="124"/>
        <end position="215"/>
    </location>
</feature>
<comment type="caution">
    <text evidence="19">The sequence shown here is derived from an EMBL/GenBank/DDBJ whole genome shotgun (WGS) entry which is preliminary data.</text>
</comment>
<evidence type="ECO:0000259" key="17">
    <source>
        <dbReference type="PROSITE" id="PS51060"/>
    </source>
</evidence>
<dbReference type="PANTHER" id="PTHR10459:SF66">
    <property type="entry name" value="PROTEIN MONO-ADP-RIBOSYLTRANSFERASE PARP3"/>
    <property type="match status" value="1"/>
</dbReference>
<evidence type="ECO:0000256" key="3">
    <source>
        <dbReference type="ARBA" id="ARBA00022679"/>
    </source>
</evidence>
<dbReference type="Pfam" id="PF05406">
    <property type="entry name" value="WGR"/>
    <property type="match status" value="1"/>
</dbReference>
<keyword evidence="6" id="KW-0677">Repeat</keyword>
<dbReference type="SUPFAM" id="SSF68906">
    <property type="entry name" value="SAP domain"/>
    <property type="match status" value="1"/>
</dbReference>
<evidence type="ECO:0000259" key="16">
    <source>
        <dbReference type="PROSITE" id="PS51059"/>
    </source>
</evidence>
<evidence type="ECO:0000256" key="12">
    <source>
        <dbReference type="ARBA" id="ARBA00024347"/>
    </source>
</evidence>
<dbReference type="Pfam" id="PF00644">
    <property type="entry name" value="PARP"/>
    <property type="match status" value="1"/>
</dbReference>
<name>A0AAV7JPV1_9METZ</name>
<feature type="compositionally biased region" description="Basic and acidic residues" evidence="14">
    <location>
        <begin position="82"/>
        <end position="103"/>
    </location>
</feature>